<protein>
    <submittedName>
        <fullName evidence="7">HlyD family secretion protein</fullName>
    </submittedName>
</protein>
<gene>
    <name evidence="7" type="ORF">CLHOM_15050</name>
</gene>
<dbReference type="Gene3D" id="2.40.50.100">
    <property type="match status" value="1"/>
</dbReference>
<name>A0A0L6ZAT3_9CLOT</name>
<keyword evidence="5 6" id="KW-0472">Membrane</keyword>
<evidence type="ECO:0000256" key="5">
    <source>
        <dbReference type="ARBA" id="ARBA00023136"/>
    </source>
</evidence>
<reference evidence="8" key="1">
    <citation type="submission" date="2015-08" db="EMBL/GenBank/DDBJ databases">
        <title>Genome sequence of the strict anaerobe Clostridium homopropionicum LuHBu1 (DSM 5847T).</title>
        <authorList>
            <person name="Poehlein A."/>
            <person name="Beck M."/>
            <person name="Schiel-Bengelsdorf B."/>
            <person name="Bengelsdorf F.R."/>
            <person name="Daniel R."/>
            <person name="Duerre P."/>
        </authorList>
    </citation>
    <scope>NUCLEOTIDE SEQUENCE [LARGE SCALE GENOMIC DNA]</scope>
    <source>
        <strain evidence="8">DSM 5847</strain>
    </source>
</reference>
<evidence type="ECO:0000256" key="1">
    <source>
        <dbReference type="ARBA" id="ARBA00004167"/>
    </source>
</evidence>
<evidence type="ECO:0000256" key="4">
    <source>
        <dbReference type="ARBA" id="ARBA00022989"/>
    </source>
</evidence>
<evidence type="ECO:0000313" key="8">
    <source>
        <dbReference type="Proteomes" id="UP000037043"/>
    </source>
</evidence>
<dbReference type="STRING" id="36844.SAMN04488501_12025"/>
<sequence length="297" mass="32640">MDNNIFRKSSLERISSPEQLNEYIKITNPSVWGVVFACMAILVALAFWSVFGSIPESVQTRGVIFPENGVTKVISQASGRVTDVRVKTGDFVQSGQIIAVVPQDAILNEIKQLKAQNNVNTEMLLALMSEYERTSVIVAPVSGVVLDVIGSQEMVSANQAVANIVKSEKYSNDKQVICYIPTGTAKKLREGMEVQVSPDFASREEYGYMYGRIASIGSYSVTEANILSTLGSKQYAVGIVPQDNSVEVRINLTVDPNSAEKIKWSNEKGESIRLDIGTKCNMLIIVNNMPPYKLIFN</sequence>
<comment type="similarity">
    <text evidence="2">Belongs to the membrane fusion protein (MFP) (TC 8.A.1) family.</text>
</comment>
<dbReference type="GO" id="GO:0016020">
    <property type="term" value="C:membrane"/>
    <property type="evidence" value="ECO:0007669"/>
    <property type="project" value="UniProtKB-SubCell"/>
</dbReference>
<dbReference type="PATRIC" id="fig|1121318.3.peg.1513"/>
<accession>A0A0L6ZAT3</accession>
<dbReference type="RefSeq" id="WP_052221069.1">
    <property type="nucleotide sequence ID" value="NZ_LHUR01000020.1"/>
</dbReference>
<dbReference type="Proteomes" id="UP000037043">
    <property type="component" value="Unassembled WGS sequence"/>
</dbReference>
<organism evidence="7 8">
    <name type="scientific">Clostridium homopropionicum DSM 5847</name>
    <dbReference type="NCBI Taxonomy" id="1121318"/>
    <lineage>
        <taxon>Bacteria</taxon>
        <taxon>Bacillati</taxon>
        <taxon>Bacillota</taxon>
        <taxon>Clostridia</taxon>
        <taxon>Eubacteriales</taxon>
        <taxon>Clostridiaceae</taxon>
        <taxon>Clostridium</taxon>
    </lineage>
</organism>
<evidence type="ECO:0000256" key="3">
    <source>
        <dbReference type="ARBA" id="ARBA00022692"/>
    </source>
</evidence>
<dbReference type="PANTHER" id="PTHR30386">
    <property type="entry name" value="MEMBRANE FUSION SUBUNIT OF EMRAB-TOLC MULTIDRUG EFFLUX PUMP"/>
    <property type="match status" value="1"/>
</dbReference>
<dbReference type="AlphaFoldDB" id="A0A0L6ZAT3"/>
<dbReference type="PANTHER" id="PTHR30386:SF26">
    <property type="entry name" value="TRANSPORT PROTEIN COMB"/>
    <property type="match status" value="1"/>
</dbReference>
<dbReference type="InterPro" id="IPR011053">
    <property type="entry name" value="Single_hybrid_motif"/>
</dbReference>
<proteinExistence type="inferred from homology"/>
<keyword evidence="4 6" id="KW-1133">Transmembrane helix</keyword>
<keyword evidence="3 6" id="KW-0812">Transmembrane</keyword>
<evidence type="ECO:0000256" key="6">
    <source>
        <dbReference type="SAM" id="Phobius"/>
    </source>
</evidence>
<evidence type="ECO:0000313" key="7">
    <source>
        <dbReference type="EMBL" id="KOA20075.1"/>
    </source>
</evidence>
<dbReference type="InterPro" id="IPR050739">
    <property type="entry name" value="MFP"/>
</dbReference>
<comment type="caution">
    <text evidence="7">The sequence shown here is derived from an EMBL/GenBank/DDBJ whole genome shotgun (WGS) entry which is preliminary data.</text>
</comment>
<dbReference type="SUPFAM" id="SSF51230">
    <property type="entry name" value="Single hybrid motif"/>
    <property type="match status" value="1"/>
</dbReference>
<comment type="subcellular location">
    <subcellularLocation>
        <location evidence="1">Membrane</location>
        <topology evidence="1">Single-pass membrane protein</topology>
    </subcellularLocation>
</comment>
<evidence type="ECO:0000256" key="2">
    <source>
        <dbReference type="ARBA" id="ARBA00009477"/>
    </source>
</evidence>
<feature type="transmembrane region" description="Helical" evidence="6">
    <location>
        <begin position="31"/>
        <end position="51"/>
    </location>
</feature>
<dbReference type="EMBL" id="LHUR01000020">
    <property type="protein sequence ID" value="KOA20075.1"/>
    <property type="molecule type" value="Genomic_DNA"/>
</dbReference>
<keyword evidence="8" id="KW-1185">Reference proteome</keyword>